<feature type="signal peptide" evidence="1">
    <location>
        <begin position="1"/>
        <end position="22"/>
    </location>
</feature>
<dbReference type="OrthoDB" id="9974421at2759"/>
<dbReference type="Proteomes" id="UP000297716">
    <property type="component" value="Unassembled WGS sequence"/>
</dbReference>
<protein>
    <recommendedName>
        <fullName evidence="4">AB hydrolase-1 domain-containing protein</fullName>
    </recommendedName>
</protein>
<comment type="caution">
    <text evidence="2">The sequence shown here is derived from an EMBL/GenBank/DDBJ whole genome shotgun (WGS) entry which is preliminary data.</text>
</comment>
<evidence type="ECO:0000256" key="1">
    <source>
        <dbReference type="SAM" id="SignalP"/>
    </source>
</evidence>
<dbReference type="InterPro" id="IPR002918">
    <property type="entry name" value="Lipase_EstA/Esterase_EstB"/>
</dbReference>
<accession>A0A4Z0Z837</accession>
<dbReference type="PANTHER" id="PTHR32015:SF1">
    <property type="entry name" value="LIPASE"/>
    <property type="match status" value="1"/>
</dbReference>
<evidence type="ECO:0000313" key="3">
    <source>
        <dbReference type="Proteomes" id="UP000297716"/>
    </source>
</evidence>
<dbReference type="SUPFAM" id="SSF53474">
    <property type="entry name" value="alpha/beta-Hydrolases"/>
    <property type="match status" value="1"/>
</dbReference>
<feature type="chain" id="PRO_5021477355" description="AB hydrolase-1 domain-containing protein" evidence="1">
    <location>
        <begin position="23"/>
        <end position="303"/>
    </location>
</feature>
<evidence type="ECO:0008006" key="4">
    <source>
        <dbReference type="Google" id="ProtNLM"/>
    </source>
</evidence>
<dbReference type="AlphaFoldDB" id="A0A4Z0Z837"/>
<dbReference type="STRING" id="37992.A0A4Z0Z837"/>
<dbReference type="PANTHER" id="PTHR32015">
    <property type="entry name" value="FASTING INDUCED LIPASE"/>
    <property type="match status" value="1"/>
</dbReference>
<dbReference type="Gene3D" id="3.40.50.1820">
    <property type="entry name" value="alpha/beta hydrolase"/>
    <property type="match status" value="1"/>
</dbReference>
<dbReference type="GO" id="GO:0016042">
    <property type="term" value="P:lipid catabolic process"/>
    <property type="evidence" value="ECO:0007669"/>
    <property type="project" value="InterPro"/>
</dbReference>
<keyword evidence="3" id="KW-1185">Reference proteome</keyword>
<evidence type="ECO:0000313" key="2">
    <source>
        <dbReference type="EMBL" id="TGJ87940.1"/>
    </source>
</evidence>
<keyword evidence="1" id="KW-0732">Signal</keyword>
<gene>
    <name evidence="2" type="ORF">E0Z10_g871</name>
</gene>
<reference evidence="2 3" key="1">
    <citation type="submission" date="2019-03" db="EMBL/GenBank/DDBJ databases">
        <title>Draft genome sequence of Xylaria hypoxylon DSM 108379, a ubiquitous saprotrophic-parasitic fungi on hardwood.</title>
        <authorList>
            <person name="Buettner E."/>
            <person name="Leonhardt S."/>
            <person name="Gebauer A.M."/>
            <person name="Liers C."/>
            <person name="Hofrichter M."/>
            <person name="Kellner H."/>
        </authorList>
    </citation>
    <scope>NUCLEOTIDE SEQUENCE [LARGE SCALE GENOMIC DNA]</scope>
    <source>
        <strain evidence="2 3">DSM 108379</strain>
    </source>
</reference>
<dbReference type="GO" id="GO:0016298">
    <property type="term" value="F:lipase activity"/>
    <property type="evidence" value="ECO:0007669"/>
    <property type="project" value="TreeGrafter"/>
</dbReference>
<proteinExistence type="predicted"/>
<dbReference type="Pfam" id="PF01674">
    <property type="entry name" value="Lipase_2"/>
    <property type="match status" value="1"/>
</dbReference>
<dbReference type="EMBL" id="SKBN01000008">
    <property type="protein sequence ID" value="TGJ87940.1"/>
    <property type="molecule type" value="Genomic_DNA"/>
</dbReference>
<dbReference type="InterPro" id="IPR029058">
    <property type="entry name" value="AB_hydrolase_fold"/>
</dbReference>
<sequence>MMAISTQLFSAFLAALSIGASAFPGQSRDARDLSFTIPSALTSNTLYGAPKNDFSCKSSRNPVVMLHGLSANREVDLNLLQYELNSRGYCTFSITYGAHVIPSWIGGLADMTKSSKQIADFVREVQQKTGAPKVDIVGHSEGAVQSVYVPLTQDGIPDIVEHIVALSPAIHGATYFGFTDLWYIGGDVTRSLVGKLIDLIGCPACEQLAPDGLVTNQFADAEKIVQDGNKLTVIMSKSDTLVPVEVSTIDEPGVRNILVQTTCPDDGVGHAGLAWDKSVWRLIINALEETDEEVFPCEKGLPF</sequence>
<name>A0A4Z0Z837_9PEZI</name>
<organism evidence="2 3">
    <name type="scientific">Xylaria hypoxylon</name>
    <dbReference type="NCBI Taxonomy" id="37992"/>
    <lineage>
        <taxon>Eukaryota</taxon>
        <taxon>Fungi</taxon>
        <taxon>Dikarya</taxon>
        <taxon>Ascomycota</taxon>
        <taxon>Pezizomycotina</taxon>
        <taxon>Sordariomycetes</taxon>
        <taxon>Xylariomycetidae</taxon>
        <taxon>Xylariales</taxon>
        <taxon>Xylariaceae</taxon>
        <taxon>Xylaria</taxon>
    </lineage>
</organism>